<dbReference type="SUPFAM" id="SSF64518">
    <property type="entry name" value="Phase 1 flagellin"/>
    <property type="match status" value="1"/>
</dbReference>
<keyword evidence="6" id="KW-0969">Cilium</keyword>
<evidence type="ECO:0000256" key="3">
    <source>
        <dbReference type="RuleBase" id="RU362073"/>
    </source>
</evidence>
<feature type="domain" description="Flagellin C-terminal" evidence="5">
    <location>
        <begin position="160"/>
        <end position="240"/>
    </location>
</feature>
<evidence type="ECO:0000256" key="1">
    <source>
        <dbReference type="ARBA" id="ARBA00005709"/>
    </source>
</evidence>
<dbReference type="PANTHER" id="PTHR42792">
    <property type="entry name" value="FLAGELLIN"/>
    <property type="match status" value="1"/>
</dbReference>
<dbReference type="RefSeq" id="WP_286354598.1">
    <property type="nucleotide sequence ID" value="NZ_AP027079.1"/>
</dbReference>
<evidence type="ECO:0000313" key="6">
    <source>
        <dbReference type="EMBL" id="BDU67972.1"/>
    </source>
</evidence>
<keyword evidence="6" id="KW-0282">Flagellum</keyword>
<dbReference type="Proteomes" id="UP001242010">
    <property type="component" value="Chromosome"/>
</dbReference>
<feature type="domain" description="Flagellin N-terminal" evidence="4">
    <location>
        <begin position="3"/>
        <end position="120"/>
    </location>
</feature>
<evidence type="ECO:0000259" key="4">
    <source>
        <dbReference type="Pfam" id="PF00669"/>
    </source>
</evidence>
<keyword evidence="7" id="KW-1185">Reference proteome</keyword>
<dbReference type="InterPro" id="IPR001029">
    <property type="entry name" value="Flagellin_N"/>
</dbReference>
<protein>
    <recommendedName>
        <fullName evidence="3">Flagellin</fullName>
    </recommendedName>
</protein>
<dbReference type="EMBL" id="AP027079">
    <property type="protein sequence ID" value="BDU67972.1"/>
    <property type="molecule type" value="Genomic_DNA"/>
</dbReference>
<organism evidence="6 7">
    <name type="scientific">Geothrix oryzae</name>
    <dbReference type="NCBI Taxonomy" id="2927975"/>
    <lineage>
        <taxon>Bacteria</taxon>
        <taxon>Pseudomonadati</taxon>
        <taxon>Acidobacteriota</taxon>
        <taxon>Holophagae</taxon>
        <taxon>Holophagales</taxon>
        <taxon>Holophagaceae</taxon>
        <taxon>Geothrix</taxon>
    </lineage>
</organism>
<dbReference type="Gene3D" id="6.10.10.10">
    <property type="entry name" value="Flagellar export chaperone, C-terminal domain"/>
    <property type="match status" value="1"/>
</dbReference>
<evidence type="ECO:0000259" key="5">
    <source>
        <dbReference type="Pfam" id="PF00700"/>
    </source>
</evidence>
<dbReference type="InterPro" id="IPR001492">
    <property type="entry name" value="Flagellin"/>
</dbReference>
<evidence type="ECO:0000313" key="7">
    <source>
        <dbReference type="Proteomes" id="UP001242010"/>
    </source>
</evidence>
<evidence type="ECO:0000256" key="2">
    <source>
        <dbReference type="ARBA" id="ARBA00023143"/>
    </source>
</evidence>
<name>A0ABM8DM39_9BACT</name>
<comment type="function">
    <text evidence="3">Flagellin is the subunit protein which polymerizes to form the filaments of bacterial flagella.</text>
</comment>
<dbReference type="InterPro" id="IPR046358">
    <property type="entry name" value="Flagellin_C"/>
</dbReference>
<dbReference type="PRINTS" id="PR00207">
    <property type="entry name" value="FLAGELLIN"/>
</dbReference>
<dbReference type="InterPro" id="IPR042187">
    <property type="entry name" value="Flagellin_C_sub2"/>
</dbReference>
<accession>A0ABM8DM39</accession>
<sequence length="241" mass="24771">MSVLNNVAALGAARQIGVTSLNLQKTVERLSTGKRINRANDDAAGLSIANTLGADARVATQASRNAMDGYFQVQTADSYMEEATALATRAAELESAYKGADTAGKTAIDAEYKTIGDAITKFDGQRATITADAGVYGSVTATKTAVTALAASAASGNAATVLADIAKERGNYGAVMTQLQSYGNSLATISENKTAQYDQIMGADIGAEVVKMSKFQILNQAGISALSQANSAGQSVLALLR</sequence>
<dbReference type="Pfam" id="PF00669">
    <property type="entry name" value="Flagellin_N"/>
    <property type="match status" value="1"/>
</dbReference>
<keyword evidence="2 3" id="KW-0975">Bacterial flagellum</keyword>
<dbReference type="Gene3D" id="1.20.1330.10">
    <property type="entry name" value="f41 fragment of flagellin, N-terminal domain"/>
    <property type="match status" value="1"/>
</dbReference>
<comment type="similarity">
    <text evidence="1 3">Belongs to the bacterial flagellin family.</text>
</comment>
<gene>
    <name evidence="6" type="primary">fliC</name>
    <name evidence="6" type="ORF">GETHOR_00730</name>
</gene>
<dbReference type="PANTHER" id="PTHR42792:SF2">
    <property type="entry name" value="FLAGELLIN"/>
    <property type="match status" value="1"/>
</dbReference>
<dbReference type="Pfam" id="PF00700">
    <property type="entry name" value="Flagellin_C"/>
    <property type="match status" value="1"/>
</dbReference>
<reference evidence="7" key="1">
    <citation type="journal article" date="2023" name="Int. J. Syst. Evol. Microbiol.">
        <title>Mesoterricola silvestris gen. nov., sp. nov., Mesoterricola sediminis sp. nov., Geothrix oryzae sp. nov., Geothrix edaphica sp. nov., Geothrix rubra sp. nov., and Geothrix limicola sp. nov., six novel members of Acidobacteriota isolated from soils.</title>
        <authorList>
            <person name="Itoh H."/>
            <person name="Sugisawa Y."/>
            <person name="Mise K."/>
            <person name="Xu Z."/>
            <person name="Kuniyasu M."/>
            <person name="Ushijima N."/>
            <person name="Kawano K."/>
            <person name="Kobayashi E."/>
            <person name="Shiratori Y."/>
            <person name="Masuda Y."/>
            <person name="Senoo K."/>
        </authorList>
    </citation>
    <scope>NUCLEOTIDE SEQUENCE [LARGE SCALE GENOMIC DNA]</scope>
    <source>
        <strain evidence="7">Red222</strain>
    </source>
</reference>
<keyword evidence="6" id="KW-0966">Cell projection</keyword>
<proteinExistence type="inferred from homology"/>
<comment type="subcellular location">
    <subcellularLocation>
        <location evidence="3">Secreted</location>
    </subcellularLocation>
    <subcellularLocation>
        <location evidence="3">Bacterial flagellum</location>
    </subcellularLocation>
</comment>
<keyword evidence="3" id="KW-0964">Secreted</keyword>